<evidence type="ECO:0000313" key="2">
    <source>
        <dbReference type="Proteomes" id="UP001163321"/>
    </source>
</evidence>
<comment type="caution">
    <text evidence="1">The sequence shown here is derived from an EMBL/GenBank/DDBJ whole genome shotgun (WGS) entry which is preliminary data.</text>
</comment>
<protein>
    <submittedName>
        <fullName evidence="1">Uncharacterized protein</fullName>
    </submittedName>
</protein>
<evidence type="ECO:0000313" key="1">
    <source>
        <dbReference type="EMBL" id="KAI9910117.1"/>
    </source>
</evidence>
<proteinExistence type="predicted"/>
<gene>
    <name evidence="1" type="ORF">PsorP6_010479</name>
</gene>
<accession>A0ACC0VUF6</accession>
<keyword evidence="2" id="KW-1185">Reference proteome</keyword>
<organism evidence="1 2">
    <name type="scientific">Peronosclerospora sorghi</name>
    <dbReference type="NCBI Taxonomy" id="230839"/>
    <lineage>
        <taxon>Eukaryota</taxon>
        <taxon>Sar</taxon>
        <taxon>Stramenopiles</taxon>
        <taxon>Oomycota</taxon>
        <taxon>Peronosporomycetes</taxon>
        <taxon>Peronosporales</taxon>
        <taxon>Peronosporaceae</taxon>
        <taxon>Peronosclerospora</taxon>
    </lineage>
</organism>
<reference evidence="1 2" key="1">
    <citation type="journal article" date="2022" name="bioRxiv">
        <title>The genome of the oomycete Peronosclerospora sorghi, a cosmopolitan pathogen of maize and sorghum, is inflated with dispersed pseudogenes.</title>
        <authorList>
            <person name="Fletcher K."/>
            <person name="Martin F."/>
            <person name="Isakeit T."/>
            <person name="Cavanaugh K."/>
            <person name="Magill C."/>
            <person name="Michelmore R."/>
        </authorList>
    </citation>
    <scope>NUCLEOTIDE SEQUENCE [LARGE SCALE GENOMIC DNA]</scope>
    <source>
        <strain evidence="1">P6</strain>
    </source>
</reference>
<dbReference type="Proteomes" id="UP001163321">
    <property type="component" value="Chromosome 6"/>
</dbReference>
<name>A0ACC0VUF6_9STRA</name>
<sequence>MAIFESTVIAERIEGNTVKSGGANDNNGEEERKSDKTRSGYYSTLNDQSCEVDDDMIFALTPVPWPRPLSTYLELRPPLADLCSNVETWQRKIHLLIVHAVVLWATRSRPKRCTRSCHLVTIFR</sequence>
<dbReference type="EMBL" id="CM047585">
    <property type="protein sequence ID" value="KAI9910117.1"/>
    <property type="molecule type" value="Genomic_DNA"/>
</dbReference>